<name>A0A381T2Z5_9ZZZZ</name>
<dbReference type="GO" id="GO:0016491">
    <property type="term" value="F:oxidoreductase activity"/>
    <property type="evidence" value="ECO:0007669"/>
    <property type="project" value="UniProtKB-KW"/>
</dbReference>
<proteinExistence type="inferred from homology"/>
<dbReference type="SUPFAM" id="SSF55961">
    <property type="entry name" value="Bet v1-like"/>
    <property type="match status" value="1"/>
</dbReference>
<dbReference type="InterPro" id="IPR000415">
    <property type="entry name" value="Nitroreductase-like"/>
</dbReference>
<dbReference type="InterPro" id="IPR023393">
    <property type="entry name" value="START-like_dom_sf"/>
</dbReference>
<dbReference type="PANTHER" id="PTHR43673">
    <property type="entry name" value="NAD(P)H NITROREDUCTASE YDGI-RELATED"/>
    <property type="match status" value="1"/>
</dbReference>
<feature type="domain" description="Nitroreductase" evidence="3">
    <location>
        <begin position="14"/>
        <end position="184"/>
    </location>
</feature>
<gene>
    <name evidence="4" type="ORF">METZ01_LOCUS62812</name>
</gene>
<sequence length="381" mass="41870">MGFPVDETDRLLTTTRSVRRRLDLERDVPEDVLLDCIDIAEQAPTGGNQTSRRWLVVRDPATKAALADLYRESGGNWIMENAEKFAGTGHRNERTLQSGAHLARHMQDVPVLVLVTIYGEHDGGGRPGLFDSVVQAAWSFCLALRSRGLGSAWTTIHLAAADRVADLLDIPAGVSQIVLFPVGWTTGGEFQPAPRKSAREITWFDRWGRTTQGPADGPPMLADGPGVTVEVDVKAPPEEIWPYVADINLPAQFSNEFQGAEWISNEPGVGATFLGRNRRDDRGEWEVTCHVVGYEPDRLFAWNSVDADNPAAQWSLELIPLAGAARLRFAMVLGPGPSGLTTVIEQMPDMEAKIIASRQKEQAVNMRRCIEGIRDLVEGSR</sequence>
<evidence type="ECO:0000256" key="2">
    <source>
        <dbReference type="ARBA" id="ARBA00023002"/>
    </source>
</evidence>
<dbReference type="InterPro" id="IPR019587">
    <property type="entry name" value="Polyketide_cyclase/dehydratase"/>
</dbReference>
<reference evidence="4" key="1">
    <citation type="submission" date="2018-05" db="EMBL/GenBank/DDBJ databases">
        <authorList>
            <person name="Lanie J.A."/>
            <person name="Ng W.-L."/>
            <person name="Kazmierczak K.M."/>
            <person name="Andrzejewski T.M."/>
            <person name="Davidsen T.M."/>
            <person name="Wayne K.J."/>
            <person name="Tettelin H."/>
            <person name="Glass J.I."/>
            <person name="Rusch D."/>
            <person name="Podicherti R."/>
            <person name="Tsui H.-C.T."/>
            <person name="Winkler M.E."/>
        </authorList>
    </citation>
    <scope>NUCLEOTIDE SEQUENCE</scope>
</reference>
<dbReference type="Gene3D" id="3.40.109.10">
    <property type="entry name" value="NADH Oxidase"/>
    <property type="match status" value="1"/>
</dbReference>
<dbReference type="AlphaFoldDB" id="A0A381T2Z5"/>
<dbReference type="Pfam" id="PF00881">
    <property type="entry name" value="Nitroreductase"/>
    <property type="match status" value="1"/>
</dbReference>
<evidence type="ECO:0000256" key="1">
    <source>
        <dbReference type="ARBA" id="ARBA00007118"/>
    </source>
</evidence>
<accession>A0A381T2Z5</accession>
<dbReference type="InterPro" id="IPR029479">
    <property type="entry name" value="Nitroreductase"/>
</dbReference>
<protein>
    <recommendedName>
        <fullName evidence="3">Nitroreductase domain-containing protein</fullName>
    </recommendedName>
</protein>
<dbReference type="Pfam" id="PF10604">
    <property type="entry name" value="Polyketide_cyc2"/>
    <property type="match status" value="1"/>
</dbReference>
<comment type="similarity">
    <text evidence="1">Belongs to the nitroreductase family.</text>
</comment>
<dbReference type="CDD" id="cd07812">
    <property type="entry name" value="SRPBCC"/>
    <property type="match status" value="1"/>
</dbReference>
<dbReference type="PANTHER" id="PTHR43673:SF10">
    <property type="entry name" value="NADH DEHYDROGENASE_NAD(P)H NITROREDUCTASE XCC3605-RELATED"/>
    <property type="match status" value="1"/>
</dbReference>
<evidence type="ECO:0000259" key="3">
    <source>
        <dbReference type="Pfam" id="PF00881"/>
    </source>
</evidence>
<dbReference type="EMBL" id="UINC01003873">
    <property type="protein sequence ID" value="SVA09958.1"/>
    <property type="molecule type" value="Genomic_DNA"/>
</dbReference>
<dbReference type="Gene3D" id="3.30.530.20">
    <property type="match status" value="1"/>
</dbReference>
<keyword evidence="2" id="KW-0560">Oxidoreductase</keyword>
<organism evidence="4">
    <name type="scientific">marine metagenome</name>
    <dbReference type="NCBI Taxonomy" id="408172"/>
    <lineage>
        <taxon>unclassified sequences</taxon>
        <taxon>metagenomes</taxon>
        <taxon>ecological metagenomes</taxon>
    </lineage>
</organism>
<evidence type="ECO:0000313" key="4">
    <source>
        <dbReference type="EMBL" id="SVA09958.1"/>
    </source>
</evidence>
<dbReference type="CDD" id="cd02062">
    <property type="entry name" value="Nitro_FMN_reductase"/>
    <property type="match status" value="1"/>
</dbReference>
<dbReference type="SUPFAM" id="SSF55469">
    <property type="entry name" value="FMN-dependent nitroreductase-like"/>
    <property type="match status" value="1"/>
</dbReference>